<feature type="chain" id="PRO_5042885377" evidence="1">
    <location>
        <begin position="19"/>
        <end position="251"/>
    </location>
</feature>
<evidence type="ECO:0000256" key="1">
    <source>
        <dbReference type="SAM" id="SignalP"/>
    </source>
</evidence>
<proteinExistence type="predicted"/>
<name>A0AAN9B4D8_9CAEN</name>
<accession>A0AAN9B4D8</accession>
<reference evidence="2 3" key="1">
    <citation type="submission" date="2024-02" db="EMBL/GenBank/DDBJ databases">
        <title>Chromosome-scale genome assembly of the rough periwinkle Littorina saxatilis.</title>
        <authorList>
            <person name="De Jode A."/>
            <person name="Faria R."/>
            <person name="Formenti G."/>
            <person name="Sims Y."/>
            <person name="Smith T.P."/>
            <person name="Tracey A."/>
            <person name="Wood J.M.D."/>
            <person name="Zagrodzka Z.B."/>
            <person name="Johannesson K."/>
            <person name="Butlin R.K."/>
            <person name="Leder E.H."/>
        </authorList>
    </citation>
    <scope>NUCLEOTIDE SEQUENCE [LARGE SCALE GENOMIC DNA]</scope>
    <source>
        <strain evidence="2">Snail1</strain>
        <tissue evidence="2">Muscle</tissue>
    </source>
</reference>
<organism evidence="2 3">
    <name type="scientific">Littorina saxatilis</name>
    <dbReference type="NCBI Taxonomy" id="31220"/>
    <lineage>
        <taxon>Eukaryota</taxon>
        <taxon>Metazoa</taxon>
        <taxon>Spiralia</taxon>
        <taxon>Lophotrochozoa</taxon>
        <taxon>Mollusca</taxon>
        <taxon>Gastropoda</taxon>
        <taxon>Caenogastropoda</taxon>
        <taxon>Littorinimorpha</taxon>
        <taxon>Littorinoidea</taxon>
        <taxon>Littorinidae</taxon>
        <taxon>Littorina</taxon>
    </lineage>
</organism>
<dbReference type="AlphaFoldDB" id="A0AAN9B4D8"/>
<comment type="caution">
    <text evidence="2">The sequence shown here is derived from an EMBL/GenBank/DDBJ whole genome shotgun (WGS) entry which is preliminary data.</text>
</comment>
<evidence type="ECO:0000313" key="2">
    <source>
        <dbReference type="EMBL" id="KAK7099105.1"/>
    </source>
</evidence>
<dbReference type="Proteomes" id="UP001374579">
    <property type="component" value="Unassembled WGS sequence"/>
</dbReference>
<gene>
    <name evidence="2" type="ORF">V1264_003294</name>
</gene>
<keyword evidence="1" id="KW-0732">Signal</keyword>
<sequence length="251" mass="27528">MNTLGLRAVLCLSGLVAGIHPSQRRSAEVDLCNTSMELWIQYVVCTGDHLGNFTSAKSFVYSRLRTKENFGDFLKELCGKILPAARICVADHVSGCDATTREEMEQAVQSSGFLCQAGGTTVNSAVLYVLSQLSEDDFIQADQTHCRITANSQMCFEQGLEAAGTPYSSLQPGEALSALSNNFSLDTSSSRYVPFVKAFTKCQVRSFRERSSDCPAWRAVALANIALDMNDGILGMQMPFTILEWKEMMDL</sequence>
<protein>
    <submittedName>
        <fullName evidence="2">Uncharacterized protein</fullName>
    </submittedName>
</protein>
<feature type="signal peptide" evidence="1">
    <location>
        <begin position="1"/>
        <end position="18"/>
    </location>
</feature>
<keyword evidence="3" id="KW-1185">Reference proteome</keyword>
<evidence type="ECO:0000313" key="3">
    <source>
        <dbReference type="Proteomes" id="UP001374579"/>
    </source>
</evidence>
<dbReference type="EMBL" id="JBAMIC010000012">
    <property type="protein sequence ID" value="KAK7099105.1"/>
    <property type="molecule type" value="Genomic_DNA"/>
</dbReference>